<evidence type="ECO:0000256" key="11">
    <source>
        <dbReference type="ARBA" id="ARBA00023136"/>
    </source>
</evidence>
<evidence type="ECO:0000313" key="19">
    <source>
        <dbReference type="Proteomes" id="UP001362899"/>
    </source>
</evidence>
<feature type="transmembrane region" description="Helical" evidence="15">
    <location>
        <begin position="266"/>
        <end position="285"/>
    </location>
</feature>
<feature type="transmembrane region" description="Helical" evidence="15">
    <location>
        <begin position="624"/>
        <end position="641"/>
    </location>
</feature>
<dbReference type="AlphaFoldDB" id="A0AAV5RNG0"/>
<evidence type="ECO:0000256" key="12">
    <source>
        <dbReference type="ARBA" id="ARBA00023180"/>
    </source>
</evidence>
<feature type="transmembrane region" description="Helical" evidence="15">
    <location>
        <begin position="124"/>
        <end position="146"/>
    </location>
</feature>
<feature type="domain" description="MIR" evidence="17">
    <location>
        <begin position="379"/>
        <end position="438"/>
    </location>
</feature>
<feature type="transmembrane region" description="Helical" evidence="15">
    <location>
        <begin position="41"/>
        <end position="61"/>
    </location>
</feature>
<keyword evidence="6 15" id="KW-0808">Transferase</keyword>
<dbReference type="Gene3D" id="2.80.10.50">
    <property type="match status" value="1"/>
</dbReference>
<dbReference type="PROSITE" id="PS50919">
    <property type="entry name" value="MIR"/>
    <property type="match status" value="3"/>
</dbReference>
<evidence type="ECO:0000259" key="17">
    <source>
        <dbReference type="PROSITE" id="PS50919"/>
    </source>
</evidence>
<dbReference type="SUPFAM" id="SSF82109">
    <property type="entry name" value="MIR domain"/>
    <property type="match status" value="1"/>
</dbReference>
<accession>A0AAV5RNG0</accession>
<comment type="subcellular location">
    <subcellularLocation>
        <location evidence="1 15">Endoplasmic reticulum membrane</location>
        <topology evidence="1 15">Multi-pass membrane protein</topology>
    </subcellularLocation>
</comment>
<evidence type="ECO:0000256" key="16">
    <source>
        <dbReference type="SAM" id="MobiDB-lite"/>
    </source>
</evidence>
<evidence type="ECO:0000256" key="8">
    <source>
        <dbReference type="ARBA" id="ARBA00022737"/>
    </source>
</evidence>
<dbReference type="PANTHER" id="PTHR10050">
    <property type="entry name" value="DOLICHYL-PHOSPHATE-MANNOSE--PROTEIN MANNOSYLTRANSFERASE"/>
    <property type="match status" value="1"/>
</dbReference>
<feature type="transmembrane region" description="Helical" evidence="15">
    <location>
        <begin position="579"/>
        <end position="603"/>
    </location>
</feature>
<keyword evidence="8" id="KW-0677">Repeat</keyword>
<evidence type="ECO:0000256" key="14">
    <source>
        <dbReference type="ARBA" id="ARBA00045102"/>
    </source>
</evidence>
<keyword evidence="9 15" id="KW-0256">Endoplasmic reticulum</keyword>
<proteinExistence type="inferred from homology"/>
<evidence type="ECO:0000256" key="2">
    <source>
        <dbReference type="ARBA" id="ARBA00004922"/>
    </source>
</evidence>
<comment type="pathway">
    <text evidence="2 15">Protein modification; protein glycosylation.</text>
</comment>
<evidence type="ECO:0000256" key="1">
    <source>
        <dbReference type="ARBA" id="ARBA00004477"/>
    </source>
</evidence>
<organism evidence="18 19">
    <name type="scientific">Starmerella bacillaris</name>
    <name type="common">Yeast</name>
    <name type="synonym">Candida zemplinina</name>
    <dbReference type="NCBI Taxonomy" id="1247836"/>
    <lineage>
        <taxon>Eukaryota</taxon>
        <taxon>Fungi</taxon>
        <taxon>Dikarya</taxon>
        <taxon>Ascomycota</taxon>
        <taxon>Saccharomycotina</taxon>
        <taxon>Dipodascomycetes</taxon>
        <taxon>Dipodascales</taxon>
        <taxon>Trichomonascaceae</taxon>
        <taxon>Starmerella</taxon>
    </lineage>
</organism>
<dbReference type="Proteomes" id="UP001362899">
    <property type="component" value="Unassembled WGS sequence"/>
</dbReference>
<dbReference type="InterPro" id="IPR003342">
    <property type="entry name" value="ArnT-like_N"/>
</dbReference>
<feature type="domain" description="MIR" evidence="17">
    <location>
        <begin position="448"/>
        <end position="504"/>
    </location>
</feature>
<evidence type="ECO:0000256" key="15">
    <source>
        <dbReference type="RuleBase" id="RU367007"/>
    </source>
</evidence>
<dbReference type="EMBL" id="BTGC01000008">
    <property type="protein sequence ID" value="GMM52671.1"/>
    <property type="molecule type" value="Genomic_DNA"/>
</dbReference>
<evidence type="ECO:0000256" key="6">
    <source>
        <dbReference type="ARBA" id="ARBA00022679"/>
    </source>
</evidence>
<feature type="transmembrane region" description="Helical" evidence="15">
    <location>
        <begin position="202"/>
        <end position="221"/>
    </location>
</feature>
<comment type="function">
    <text evidence="15">Transfers mannose from Dol-P-mannose to Ser or Thr residues on proteins.</text>
</comment>
<feature type="transmembrane region" description="Helical" evidence="15">
    <location>
        <begin position="177"/>
        <end position="195"/>
    </location>
</feature>
<dbReference type="InterPro" id="IPR027005">
    <property type="entry name" value="PMT-like"/>
</dbReference>
<keyword evidence="11 15" id="KW-0472">Membrane</keyword>
<keyword evidence="5 15" id="KW-0328">Glycosyltransferase</keyword>
<feature type="transmembrane region" description="Helical" evidence="15">
    <location>
        <begin position="647"/>
        <end position="665"/>
    </location>
</feature>
<evidence type="ECO:0000256" key="5">
    <source>
        <dbReference type="ARBA" id="ARBA00022676"/>
    </source>
</evidence>
<gene>
    <name evidence="18" type="ORF">DASB73_036340</name>
</gene>
<evidence type="ECO:0000256" key="13">
    <source>
        <dbReference type="ARBA" id="ARBA00045085"/>
    </source>
</evidence>
<feature type="transmembrane region" description="Helical" evidence="15">
    <location>
        <begin position="227"/>
        <end position="245"/>
    </location>
</feature>
<evidence type="ECO:0000313" key="18">
    <source>
        <dbReference type="EMBL" id="GMM52671.1"/>
    </source>
</evidence>
<dbReference type="Pfam" id="PF02815">
    <property type="entry name" value="MIR"/>
    <property type="match status" value="1"/>
</dbReference>
<evidence type="ECO:0000256" key="4">
    <source>
        <dbReference type="ARBA" id="ARBA00012839"/>
    </source>
</evidence>
<comment type="catalytic activity">
    <reaction evidence="13 15">
        <text>a di-trans,poly-cis-dolichyl beta-D-mannosyl phosphate + L-threonyl-[protein] = 3-O-(alpha-D-mannosyl)-L-threonyl-[protein] + a di-trans,poly-cis-dolichyl phosphate + H(+)</text>
        <dbReference type="Rhea" id="RHEA:53396"/>
        <dbReference type="Rhea" id="RHEA-COMP:11060"/>
        <dbReference type="Rhea" id="RHEA-COMP:13547"/>
        <dbReference type="Rhea" id="RHEA-COMP:19498"/>
        <dbReference type="Rhea" id="RHEA-COMP:19501"/>
        <dbReference type="ChEBI" id="CHEBI:15378"/>
        <dbReference type="ChEBI" id="CHEBI:30013"/>
        <dbReference type="ChEBI" id="CHEBI:57683"/>
        <dbReference type="ChEBI" id="CHEBI:58211"/>
        <dbReference type="ChEBI" id="CHEBI:137323"/>
        <dbReference type="EC" id="2.4.1.109"/>
    </reaction>
</comment>
<comment type="catalytic activity">
    <reaction evidence="14 15">
        <text>a di-trans,poly-cis-dolichyl beta-D-mannosyl phosphate + L-seryl-[protein] = 3-O-(alpha-D-mannosyl)-L-seryl-[protein] + a di-trans,poly-cis-dolichyl phosphate + H(+)</text>
        <dbReference type="Rhea" id="RHEA:17377"/>
        <dbReference type="Rhea" id="RHEA-COMP:9863"/>
        <dbReference type="Rhea" id="RHEA-COMP:13546"/>
        <dbReference type="Rhea" id="RHEA-COMP:19498"/>
        <dbReference type="Rhea" id="RHEA-COMP:19501"/>
        <dbReference type="ChEBI" id="CHEBI:15378"/>
        <dbReference type="ChEBI" id="CHEBI:29999"/>
        <dbReference type="ChEBI" id="CHEBI:57683"/>
        <dbReference type="ChEBI" id="CHEBI:58211"/>
        <dbReference type="ChEBI" id="CHEBI:137321"/>
        <dbReference type="EC" id="2.4.1.109"/>
    </reaction>
</comment>
<feature type="region of interest" description="Disordered" evidence="16">
    <location>
        <begin position="1"/>
        <end position="24"/>
    </location>
</feature>
<dbReference type="InterPro" id="IPR032421">
    <property type="entry name" value="PMT_4TMC"/>
</dbReference>
<feature type="transmembrane region" description="Helical" evidence="15">
    <location>
        <begin position="677"/>
        <end position="696"/>
    </location>
</feature>
<feature type="compositionally biased region" description="Basic and acidic residues" evidence="16">
    <location>
        <begin position="1"/>
        <end position="10"/>
    </location>
</feature>
<keyword evidence="7 15" id="KW-0812">Transmembrane</keyword>
<dbReference type="SMART" id="SM00472">
    <property type="entry name" value="MIR"/>
    <property type="match status" value="3"/>
</dbReference>
<dbReference type="EC" id="2.4.1.109" evidence="4 15"/>
<sequence>MSEEKPKVEVPSKAGKRPFRATTVDSQLEKQRSMSKADWKVLTLVLAIATVVRVYGLAWPSSVVFDEVHFGKFAKKYIIGRFFFDVHPPLAKMLFGMFAFLGGFDPDSDFDFDNIGDDYMAPRVPYVVMRLFPTLAGLGTIGLCYSTMRASGVRTYIAAITALLLTFENTFATESRYILLDSPLVFFMAIAVYGFKRFENAVPFSLHWYKYLLLTGLGIGAEVSSKWVGLFTIGWLGSITAYQMWWIWGDLNVNVRNFMKHFWSRIFFFLVVPALCYIGMFYLHFLCVDNMGGGAELLPRWFQASLKHNDLPIDVPLNVTYGSVVTLRHVNTNGGWLHSHPYYYPQGSQQQQVTLYPFDDVNNHWIIENGTEIADPELLHEVRDGDIIRLKHVMTDMRLHSHDHRAPLTTHDYVCEVSAYGAKDFPGDYNDNWRVKVVKTESKNPEDKDKLQALRTYFQLEHVMDNCKLYSRDVTLPEWGFGQQEVACIRDGKGPKTVWFIEYNENPRFPEDIPRVNYEVPSFFAKFIALHKVMWDINKGLTETHHWESRPLSWVTLKRGINMWGQHNRQVYLTGNLPIYWTILAGVVLLAVYKVVRILYWQMGEDVSYLPKAGTDIALFDKQFGYYALGWWFHLFPSFFMDRQLFLHHYLASLYFGILMVGQLLELVVSRVKSRKLANFIPLGYLSIVVTWYLWFSPLIYGTPWTKQMCEMSKYLDMDFDCGRFLENYGDYAAQNKEIKESQYSAYHQLNPPEVTESERTDEEIVNSPEQAQMFDGDLMGGVKGVETPVANGNNNNHANMINVPEGVEVDSEGRPVNWGQDGALEESTPESLSPAEEEKLYYQKQLDYQQQYIQRQAPEELPRSVLKNVDEKVVIVDGKEVIHRDLEYEVFKGGQVQLVREHVEIIQNEEAPADQADNIQEPNAIDGPEEVHEDANQAPEEVIKKIPEDIPYGIPEGAHGIHTIGGQEDQAQA</sequence>
<keyword evidence="12" id="KW-0325">Glycoprotein</keyword>
<evidence type="ECO:0000256" key="3">
    <source>
        <dbReference type="ARBA" id="ARBA00007222"/>
    </source>
</evidence>
<dbReference type="GO" id="GO:0004169">
    <property type="term" value="F:dolichyl-phosphate-mannose-protein mannosyltransferase activity"/>
    <property type="evidence" value="ECO:0007669"/>
    <property type="project" value="UniProtKB-UniRule"/>
</dbReference>
<feature type="region of interest" description="Disordered" evidence="16">
    <location>
        <begin position="951"/>
        <end position="974"/>
    </location>
</feature>
<dbReference type="GO" id="GO:0005789">
    <property type="term" value="C:endoplasmic reticulum membrane"/>
    <property type="evidence" value="ECO:0007669"/>
    <property type="project" value="UniProtKB-SubCell"/>
</dbReference>
<evidence type="ECO:0000256" key="7">
    <source>
        <dbReference type="ARBA" id="ARBA00022692"/>
    </source>
</evidence>
<dbReference type="Pfam" id="PF02366">
    <property type="entry name" value="PMT"/>
    <property type="match status" value="1"/>
</dbReference>
<dbReference type="InterPro" id="IPR036300">
    <property type="entry name" value="MIR_dom_sf"/>
</dbReference>
<reference evidence="18 19" key="1">
    <citation type="journal article" date="2023" name="Elife">
        <title>Identification of key yeast species and microbe-microbe interactions impacting larval growth of Drosophila in the wild.</title>
        <authorList>
            <person name="Mure A."/>
            <person name="Sugiura Y."/>
            <person name="Maeda R."/>
            <person name="Honda K."/>
            <person name="Sakurai N."/>
            <person name="Takahashi Y."/>
            <person name="Watada M."/>
            <person name="Katoh T."/>
            <person name="Gotoh A."/>
            <person name="Gotoh Y."/>
            <person name="Taniguchi I."/>
            <person name="Nakamura K."/>
            <person name="Hayashi T."/>
            <person name="Katayama T."/>
            <person name="Uemura T."/>
            <person name="Hattori Y."/>
        </authorList>
    </citation>
    <scope>NUCLEOTIDE SEQUENCE [LARGE SCALE GENOMIC DNA]</scope>
    <source>
        <strain evidence="18 19">SB-73</strain>
    </source>
</reference>
<evidence type="ECO:0000256" key="9">
    <source>
        <dbReference type="ARBA" id="ARBA00022824"/>
    </source>
</evidence>
<feature type="domain" description="MIR" evidence="17">
    <location>
        <begin position="316"/>
        <end position="370"/>
    </location>
</feature>
<feature type="transmembrane region" description="Helical" evidence="15">
    <location>
        <begin position="82"/>
        <end position="104"/>
    </location>
</feature>
<keyword evidence="10 15" id="KW-1133">Transmembrane helix</keyword>
<dbReference type="PANTHER" id="PTHR10050:SF50">
    <property type="entry name" value="DOLICHYL-PHOSPHATE-MANNOSE--PROTEIN MANNOSYLTRANSFERASE 1-RELATED"/>
    <property type="match status" value="1"/>
</dbReference>
<protein>
    <recommendedName>
        <fullName evidence="4 15">Dolichyl-phosphate-mannose--protein mannosyltransferase</fullName>
        <ecNumber evidence="4 15">2.4.1.109</ecNumber>
    </recommendedName>
</protein>
<evidence type="ECO:0000256" key="10">
    <source>
        <dbReference type="ARBA" id="ARBA00022989"/>
    </source>
</evidence>
<keyword evidence="19" id="KW-1185">Reference proteome</keyword>
<comment type="similarity">
    <text evidence="3 15">Belongs to the glycosyltransferase 39 family.</text>
</comment>
<dbReference type="InterPro" id="IPR016093">
    <property type="entry name" value="MIR_motif"/>
</dbReference>
<name>A0AAV5RNG0_STABA</name>
<dbReference type="Pfam" id="PF16192">
    <property type="entry name" value="PMT_4TMC"/>
    <property type="match status" value="1"/>
</dbReference>
<feature type="transmembrane region" description="Helical" evidence="15">
    <location>
        <begin position="153"/>
        <end position="171"/>
    </location>
</feature>
<comment type="caution">
    <text evidence="18">The sequence shown here is derived from an EMBL/GenBank/DDBJ whole genome shotgun (WGS) entry which is preliminary data.</text>
</comment>